<evidence type="ECO:0000313" key="1">
    <source>
        <dbReference type="EMBL" id="EFU75757.1"/>
    </source>
</evidence>
<proteinExistence type="predicted"/>
<dbReference type="EMBL" id="AEPW01000091">
    <property type="protein sequence ID" value="EFU75757.1"/>
    <property type="molecule type" value="Genomic_DNA"/>
</dbReference>
<dbReference type="HOGENOM" id="CLU_1538183_0_0_9"/>
<dbReference type="AlphaFoldDB" id="E6LQY8"/>
<dbReference type="PROSITE" id="PS51257">
    <property type="entry name" value="PROKAR_LIPOPROTEIN"/>
    <property type="match status" value="1"/>
</dbReference>
<comment type="caution">
    <text evidence="1">The sequence shown here is derived from an EMBL/GenBank/DDBJ whole genome shotgun (WGS) entry which is preliminary data.</text>
</comment>
<name>E6LQY8_9FIRM</name>
<organism evidence="1 2">
    <name type="scientific">Lachnoanaerobaculum saburreum DSM 3986</name>
    <dbReference type="NCBI Taxonomy" id="887325"/>
    <lineage>
        <taxon>Bacteria</taxon>
        <taxon>Bacillati</taxon>
        <taxon>Bacillota</taxon>
        <taxon>Clostridia</taxon>
        <taxon>Lachnospirales</taxon>
        <taxon>Lachnospiraceae</taxon>
        <taxon>Lachnoanaerobaculum</taxon>
    </lineage>
</organism>
<dbReference type="eggNOG" id="ENOG5033TMA">
    <property type="taxonomic scope" value="Bacteria"/>
</dbReference>
<reference evidence="1 2" key="1">
    <citation type="submission" date="2010-12" db="EMBL/GenBank/DDBJ databases">
        <authorList>
            <person name="Muzny D."/>
            <person name="Qin X."/>
            <person name="Deng J."/>
            <person name="Jiang H."/>
            <person name="Liu Y."/>
            <person name="Qu J."/>
            <person name="Song X.-Z."/>
            <person name="Zhang L."/>
            <person name="Thornton R."/>
            <person name="Coyle M."/>
            <person name="Francisco L."/>
            <person name="Jackson L."/>
            <person name="Javaid M."/>
            <person name="Korchina V."/>
            <person name="Kovar C."/>
            <person name="Mata R."/>
            <person name="Mathew T."/>
            <person name="Ngo R."/>
            <person name="Nguyen L."/>
            <person name="Nguyen N."/>
            <person name="Okwuonu G."/>
            <person name="Ongeri F."/>
            <person name="Pham C."/>
            <person name="Simmons D."/>
            <person name="Wilczek-Boney K."/>
            <person name="Hale W."/>
            <person name="Jakkamsetti A."/>
            <person name="Pham P."/>
            <person name="Ruth R."/>
            <person name="San Lucas F."/>
            <person name="Warren J."/>
            <person name="Zhang J."/>
            <person name="Zhao Z."/>
            <person name="Zhou C."/>
            <person name="Zhu D."/>
            <person name="Lee S."/>
            <person name="Bess C."/>
            <person name="Blankenburg K."/>
            <person name="Forbes L."/>
            <person name="Fu Q."/>
            <person name="Gubbala S."/>
            <person name="Hirani K."/>
            <person name="Jayaseelan J.C."/>
            <person name="Lara F."/>
            <person name="Munidasa M."/>
            <person name="Palculict T."/>
            <person name="Patil S."/>
            <person name="Pu L.-L."/>
            <person name="Saada N."/>
            <person name="Tang L."/>
            <person name="Weissenberger G."/>
            <person name="Zhu Y."/>
            <person name="Hemphill L."/>
            <person name="Shang Y."/>
            <person name="Youmans B."/>
            <person name="Ayvaz T."/>
            <person name="Ross M."/>
            <person name="Santibanez J."/>
            <person name="Aqrawi P."/>
            <person name="Gross S."/>
            <person name="Joshi V."/>
            <person name="Fowler G."/>
            <person name="Nazareth L."/>
            <person name="Reid J."/>
            <person name="Worley K."/>
            <person name="Petrosino J."/>
            <person name="Highlander S."/>
            <person name="Gibbs R."/>
        </authorList>
    </citation>
    <scope>NUCLEOTIDE SEQUENCE [LARGE SCALE GENOMIC DNA]</scope>
    <source>
        <strain evidence="1 2">DSM 3986</strain>
    </source>
</reference>
<accession>E6LQY8</accession>
<sequence length="172" mass="20322">MKKIYILLLSYVLITSCGKNTSINNKKIDMDNLQNSVSEYYDKFTAEYLRGEITVTDMPLIGRDGEITRYSDENGNTLRYTLVICSETGKTVYEYYFIKEYIYISILDENYTCPIYEKTPYILYRTLKEGVIYKNIIYRLENGKAVESNLKNIGLLYKTEEELRDLMNENYR</sequence>
<evidence type="ECO:0000313" key="2">
    <source>
        <dbReference type="Proteomes" id="UP000003434"/>
    </source>
</evidence>
<dbReference type="Proteomes" id="UP000003434">
    <property type="component" value="Unassembled WGS sequence"/>
</dbReference>
<protein>
    <recommendedName>
        <fullName evidence="3">Lipoprotein</fullName>
    </recommendedName>
</protein>
<gene>
    <name evidence="1" type="ORF">HMPREF0381_2373</name>
</gene>
<dbReference type="RefSeq" id="WP_008752134.1">
    <property type="nucleotide sequence ID" value="NZ_GL622296.1"/>
</dbReference>
<evidence type="ECO:0008006" key="3">
    <source>
        <dbReference type="Google" id="ProtNLM"/>
    </source>
</evidence>